<proteinExistence type="predicted"/>
<dbReference type="AlphaFoldDB" id="A0A1B0BQT6"/>
<keyword evidence="2" id="KW-1185">Reference proteome</keyword>
<name>A0A1B0BQT6_9MUSC</name>
<dbReference type="Proteomes" id="UP000092460">
    <property type="component" value="Unassembled WGS sequence"/>
</dbReference>
<accession>A0A1B0BQT6</accession>
<sequence length="94" mass="10067">MRTTVPMGFSRVAFTVPKRGTKRGDNDGELGKVGAEFDFCTVGVVGNVDELVGDSNENVNDVSVLIPTEFEPSLVFCLAPFCTIGMDGEMAFVD</sequence>
<protein>
    <submittedName>
        <fullName evidence="1">Uncharacterized protein</fullName>
    </submittedName>
</protein>
<reference evidence="2" key="1">
    <citation type="submission" date="2015-01" db="EMBL/GenBank/DDBJ databases">
        <authorList>
            <person name="Aksoy S."/>
            <person name="Warren W."/>
            <person name="Wilson R.K."/>
        </authorList>
    </citation>
    <scope>NUCLEOTIDE SEQUENCE [LARGE SCALE GENOMIC DNA]</scope>
    <source>
        <strain evidence="2">IAEA</strain>
    </source>
</reference>
<dbReference type="EMBL" id="JXJN01018771">
    <property type="status" value="NOT_ANNOTATED_CDS"/>
    <property type="molecule type" value="Genomic_DNA"/>
</dbReference>
<organism evidence="1 2">
    <name type="scientific">Glossina palpalis gambiensis</name>
    <dbReference type="NCBI Taxonomy" id="67801"/>
    <lineage>
        <taxon>Eukaryota</taxon>
        <taxon>Metazoa</taxon>
        <taxon>Ecdysozoa</taxon>
        <taxon>Arthropoda</taxon>
        <taxon>Hexapoda</taxon>
        <taxon>Insecta</taxon>
        <taxon>Pterygota</taxon>
        <taxon>Neoptera</taxon>
        <taxon>Endopterygota</taxon>
        <taxon>Diptera</taxon>
        <taxon>Brachycera</taxon>
        <taxon>Muscomorpha</taxon>
        <taxon>Hippoboscoidea</taxon>
        <taxon>Glossinidae</taxon>
        <taxon>Glossina</taxon>
    </lineage>
</organism>
<dbReference type="VEuPathDB" id="VectorBase:GPPI037700"/>
<reference evidence="1" key="2">
    <citation type="submission" date="2020-05" db="UniProtKB">
        <authorList>
            <consortium name="EnsemblMetazoa"/>
        </authorList>
    </citation>
    <scope>IDENTIFICATION</scope>
    <source>
        <strain evidence="1">IAEA</strain>
    </source>
</reference>
<evidence type="ECO:0000313" key="1">
    <source>
        <dbReference type="EnsemblMetazoa" id="GPPI037700-PA"/>
    </source>
</evidence>
<dbReference type="EnsemblMetazoa" id="GPPI037700-RA">
    <property type="protein sequence ID" value="GPPI037700-PA"/>
    <property type="gene ID" value="GPPI037700"/>
</dbReference>
<evidence type="ECO:0000313" key="2">
    <source>
        <dbReference type="Proteomes" id="UP000092460"/>
    </source>
</evidence>